<evidence type="ECO:0000256" key="2">
    <source>
        <dbReference type="ARBA" id="ARBA00005558"/>
    </source>
</evidence>
<comment type="similarity">
    <text evidence="2">Belongs to the VgrG protein family.</text>
</comment>
<dbReference type="NCBIfam" id="TIGR03361">
    <property type="entry name" value="VI_Rhs_Vgr"/>
    <property type="match status" value="1"/>
</dbReference>
<dbReference type="STRING" id="935700.jaqu_41030"/>
<keyword evidence="7" id="KW-1185">Reference proteome</keyword>
<dbReference type="InterPro" id="IPR037026">
    <property type="entry name" value="Vgr_OB-fold_dom_sf"/>
</dbReference>
<dbReference type="RefSeq" id="WP_043920858.1">
    <property type="nucleotide sequence ID" value="NZ_FZPF01000001.1"/>
</dbReference>
<feature type="domain" description="Gp5/Type VI secretion system Vgr C-terminal trimerisation" evidence="5">
    <location>
        <begin position="470"/>
        <end position="578"/>
    </location>
</feature>
<comment type="subcellular location">
    <subcellularLocation>
        <location evidence="1">Secreted</location>
    </subcellularLocation>
</comment>
<evidence type="ECO:0000259" key="5">
    <source>
        <dbReference type="Pfam" id="PF22178"/>
    </source>
</evidence>
<evidence type="ECO:0000256" key="1">
    <source>
        <dbReference type="ARBA" id="ARBA00004613"/>
    </source>
</evidence>
<dbReference type="Pfam" id="PF22178">
    <property type="entry name" value="Gp5_trimer_C"/>
    <property type="match status" value="1"/>
</dbReference>
<dbReference type="InterPro" id="IPR017847">
    <property type="entry name" value="T6SS_RhsGE_Vgr_subset"/>
</dbReference>
<dbReference type="EMBL" id="JYFE01000081">
    <property type="protein sequence ID" value="KIT14309.1"/>
    <property type="molecule type" value="Genomic_DNA"/>
</dbReference>
<dbReference type="PANTHER" id="PTHR32305">
    <property type="match status" value="1"/>
</dbReference>
<dbReference type="Pfam" id="PF04717">
    <property type="entry name" value="Phage_base_V"/>
    <property type="match status" value="1"/>
</dbReference>
<keyword evidence="3" id="KW-0964">Secreted</keyword>
<dbReference type="InterPro" id="IPR050708">
    <property type="entry name" value="T6SS_VgrG/RHS"/>
</dbReference>
<dbReference type="Gene3D" id="2.30.110.50">
    <property type="match status" value="1"/>
</dbReference>
<dbReference type="SUPFAM" id="SSF69279">
    <property type="entry name" value="Phage tail proteins"/>
    <property type="match status" value="2"/>
</dbReference>
<dbReference type="Gene3D" id="4.10.220.110">
    <property type="match status" value="1"/>
</dbReference>
<gene>
    <name evidence="6" type="ORF">jaqu_41030</name>
</gene>
<evidence type="ECO:0000313" key="7">
    <source>
        <dbReference type="Proteomes" id="UP000032232"/>
    </source>
</evidence>
<dbReference type="InterPro" id="IPR054030">
    <property type="entry name" value="Gp5_Vgr_C"/>
</dbReference>
<dbReference type="SUPFAM" id="SSF69349">
    <property type="entry name" value="Phage fibre proteins"/>
    <property type="match status" value="1"/>
</dbReference>
<name>A0A0D1E9J9_9RHOB</name>
<dbReference type="AlphaFoldDB" id="A0A0D1E9J9"/>
<feature type="domain" description="Gp5/Type VI secretion system Vgr protein OB-fold" evidence="4">
    <location>
        <begin position="388"/>
        <end position="453"/>
    </location>
</feature>
<dbReference type="InterPro" id="IPR006531">
    <property type="entry name" value="Gp5/Vgr_OB"/>
</dbReference>
<dbReference type="Proteomes" id="UP000032232">
    <property type="component" value="Unassembled WGS sequence"/>
</dbReference>
<evidence type="ECO:0000313" key="6">
    <source>
        <dbReference type="EMBL" id="KIT14309.1"/>
    </source>
</evidence>
<dbReference type="OrthoDB" id="9762420at2"/>
<dbReference type="Gene3D" id="3.55.50.10">
    <property type="entry name" value="Baseplate protein-like domains"/>
    <property type="match status" value="1"/>
</dbReference>
<accession>A0A0D1E9J9</accession>
<dbReference type="GO" id="GO:0005576">
    <property type="term" value="C:extracellular region"/>
    <property type="evidence" value="ECO:0007669"/>
    <property type="project" value="UniProtKB-SubCell"/>
</dbReference>
<evidence type="ECO:0000259" key="4">
    <source>
        <dbReference type="Pfam" id="PF04717"/>
    </source>
</evidence>
<dbReference type="PANTHER" id="PTHR32305:SF15">
    <property type="entry name" value="PROTEIN RHSA-RELATED"/>
    <property type="match status" value="1"/>
</dbReference>
<protein>
    <submittedName>
        <fullName evidence="6">Phage-related baseplate assembly protein</fullName>
    </submittedName>
</protein>
<dbReference type="NCBIfam" id="TIGR01646">
    <property type="entry name" value="vgr_GE"/>
    <property type="match status" value="1"/>
</dbReference>
<proteinExistence type="inferred from homology"/>
<evidence type="ECO:0000256" key="3">
    <source>
        <dbReference type="ARBA" id="ARBA00022525"/>
    </source>
</evidence>
<reference evidence="6 7" key="1">
    <citation type="submission" date="2015-02" db="EMBL/GenBank/DDBJ databases">
        <title>Genome Sequence of Jannaschia aquimarina DSM28248, a member of the Roseobacter clade.</title>
        <authorList>
            <person name="Voget S."/>
            <person name="Daniel R."/>
        </authorList>
    </citation>
    <scope>NUCLEOTIDE SEQUENCE [LARGE SCALE GENOMIC DNA]</scope>
    <source>
        <strain evidence="6 7">GSW-M26</strain>
    </source>
</reference>
<comment type="caution">
    <text evidence="6">The sequence shown here is derived from an EMBL/GenBank/DDBJ whole genome shotgun (WGS) entry which is preliminary data.</text>
</comment>
<organism evidence="6 7">
    <name type="scientific">Jannaschia aquimarina</name>
    <dbReference type="NCBI Taxonomy" id="935700"/>
    <lineage>
        <taxon>Bacteria</taxon>
        <taxon>Pseudomonadati</taxon>
        <taxon>Pseudomonadota</taxon>
        <taxon>Alphaproteobacteria</taxon>
        <taxon>Rhodobacterales</taxon>
        <taxon>Roseobacteraceae</taxon>
        <taxon>Jannaschia</taxon>
    </lineage>
</organism>
<dbReference type="Pfam" id="PF05954">
    <property type="entry name" value="Phage_GPD"/>
    <property type="match status" value="1"/>
</dbReference>
<sequence>MNAPFLQTNRRGRLTTSFGPDQLVLLRFDGSEEMSGDFEWRVEALSKTPGLDLHGLLGSHATVEIDMSGGTRSFDGIVCEASAGGSTENGFRYDLVLRPWLHVASLRRNQRIFHDRSVDQILQEVLADYSDLGEPHLDFRLTGDYPILEYTVQYGESDADFARRQMERHGLSWFWTHTEGSHTLVVTDDIDALDEIEGGKRPYYGLEGHHMSEEEHFRLWLAGERITTGAVRLTEYNFKTPHAAQEVDSLGGVSHAKGDVESFDWPGDYLNRGEGTGVVARRVEEERGQAPRHHASGDVAGLAAGTRVTVSGDDVPGVTGNTFMCLKAQHRFRAQAYGTGEASGDERAYDGDYVLMPVTTPLRPERRTQLPRIQGPETALVVGEGEIDCDEYGRILVQFPWDLDGAYSMRCRVSQNWASRGWGGMIIPRIGMEVIVEHLLGDPDKPIVTGCVYNGANQPPYPLPQHKTKSVFKTNTHEGSGFNELTFEDQRDEELIYMHGQKDQQIDILNDRAKSIGRDQSEAVGRDKSIGVGRDHTESIGQDARHTVGRDVIYQVARNQQESYGKDHVHVVGNIHKQDIYADHLISTGRNHEETVGSRYVLNVGKSITNNTKTHTLMAFDKFVIKGPGGKITIDASGITLEAPQIRLKGAVSMGGSGGAQVPTLKAAARDALPLVEECVKQKGEEG</sequence>
<dbReference type="SUPFAM" id="SSF69255">
    <property type="entry name" value="gp5 N-terminal domain-like"/>
    <property type="match status" value="1"/>
</dbReference>
<dbReference type="PATRIC" id="fig|935700.4.peg.4229"/>
<dbReference type="Gene3D" id="2.40.50.230">
    <property type="entry name" value="Gp5 N-terminal domain"/>
    <property type="match status" value="1"/>
</dbReference>
<dbReference type="InterPro" id="IPR006533">
    <property type="entry name" value="T6SS_Vgr_RhsGE"/>
</dbReference>